<organism evidence="4 5">
    <name type="scientific">Ramlibacter terrae</name>
    <dbReference type="NCBI Taxonomy" id="2732511"/>
    <lineage>
        <taxon>Bacteria</taxon>
        <taxon>Pseudomonadati</taxon>
        <taxon>Pseudomonadota</taxon>
        <taxon>Betaproteobacteria</taxon>
        <taxon>Burkholderiales</taxon>
        <taxon>Comamonadaceae</taxon>
        <taxon>Ramlibacter</taxon>
    </lineage>
</organism>
<evidence type="ECO:0000256" key="1">
    <source>
        <dbReference type="ARBA" id="ARBA00023012"/>
    </source>
</evidence>
<feature type="compositionally biased region" description="Polar residues" evidence="2">
    <location>
        <begin position="302"/>
        <end position="314"/>
    </location>
</feature>
<evidence type="ECO:0000259" key="3">
    <source>
        <dbReference type="Pfam" id="PF01627"/>
    </source>
</evidence>
<dbReference type="EMBL" id="CP053418">
    <property type="protein sequence ID" value="QJW83168.1"/>
    <property type="molecule type" value="Genomic_DNA"/>
</dbReference>
<feature type="region of interest" description="Disordered" evidence="2">
    <location>
        <begin position="291"/>
        <end position="396"/>
    </location>
</feature>
<feature type="compositionally biased region" description="Low complexity" evidence="2">
    <location>
        <begin position="291"/>
        <end position="301"/>
    </location>
</feature>
<dbReference type="Proteomes" id="UP000500826">
    <property type="component" value="Chromosome"/>
</dbReference>
<feature type="compositionally biased region" description="Basic residues" evidence="2">
    <location>
        <begin position="367"/>
        <end position="376"/>
    </location>
</feature>
<reference evidence="4 5" key="2">
    <citation type="submission" date="2020-05" db="EMBL/GenBank/DDBJ databases">
        <authorList>
            <person name="Khan S.A."/>
            <person name="Jeon C.O."/>
            <person name="Chun B.H."/>
        </authorList>
    </citation>
    <scope>NUCLEOTIDE SEQUENCE [LARGE SCALE GENOMIC DNA]</scope>
    <source>
        <strain evidence="4 5">H242</strain>
    </source>
</reference>
<evidence type="ECO:0000256" key="2">
    <source>
        <dbReference type="SAM" id="MobiDB-lite"/>
    </source>
</evidence>
<proteinExistence type="predicted"/>
<reference evidence="4 5" key="1">
    <citation type="submission" date="2020-05" db="EMBL/GenBank/DDBJ databases">
        <title>Ramlibacter rhizophilus sp. nov., isolated from rhizosphere soil of national flower Mugunghwa from South Korea.</title>
        <authorList>
            <person name="Zheng-Fei Y."/>
            <person name="Huan T."/>
        </authorList>
    </citation>
    <scope>NUCLEOTIDE SEQUENCE [LARGE SCALE GENOMIC DNA]</scope>
    <source>
        <strain evidence="4 5">H242</strain>
    </source>
</reference>
<dbReference type="Pfam" id="PF01627">
    <property type="entry name" value="Hpt"/>
    <property type="match status" value="1"/>
</dbReference>
<feature type="domain" description="HPt" evidence="3">
    <location>
        <begin position="44"/>
        <end position="120"/>
    </location>
</feature>
<keyword evidence="5" id="KW-1185">Reference proteome</keyword>
<evidence type="ECO:0000313" key="5">
    <source>
        <dbReference type="Proteomes" id="UP000500826"/>
    </source>
</evidence>
<evidence type="ECO:0000313" key="4">
    <source>
        <dbReference type="EMBL" id="QJW83168.1"/>
    </source>
</evidence>
<feature type="compositionally biased region" description="Low complexity" evidence="2">
    <location>
        <begin position="345"/>
        <end position="361"/>
    </location>
</feature>
<dbReference type="InterPro" id="IPR008207">
    <property type="entry name" value="Sig_transdc_His_kin_Hpt_dom"/>
</dbReference>
<gene>
    <name evidence="4" type="ORF">HK414_03825</name>
</gene>
<accession>A0ABX6P1G7</accession>
<dbReference type="InterPro" id="IPR036641">
    <property type="entry name" value="HPT_dom_sf"/>
</dbReference>
<keyword evidence="1" id="KW-0902">Two-component regulatory system</keyword>
<name>A0ABX6P1G7_9BURK</name>
<dbReference type="Gene3D" id="1.20.120.160">
    <property type="entry name" value="HPT domain"/>
    <property type="match status" value="1"/>
</dbReference>
<sequence length="413" mass="44975">MAEAAPEPVADARVPRDEQVKVIGTLRIGIPLYNVYLNEADEWSRRLATEISEWALEMNQRVPDSTVGWAHSLAGSSATVGFHALSEIARALEGALQHTQSIACGTPAHAQTFTEAAEEVRRLLHQFAAGFLKEPDARLLRELQALKDAEGEPRAEPAPAQAPISGFGDLDFGNLPKPEAAAPAYAAPVQSGPMLQPVQNVPVARQAPVVSVSDEDDLDVTDAIDPDLFPIFEEEAAELMPALGGSLRLWAAHPSQREPRDRCCARCTRSRAAPARPARCAWASCRTAWSRKSSTRAATTSPLRTSRNCSSASTPCRRASTRCAPPAVSPRPKRKRNPSPPPRRSPSTSRCPRPTTPALRSPPRRPSPPRRRRRAPPSRCPWPPRSARRAKSPTGRCACARNCWTARSTRPAR</sequence>
<protein>
    <recommendedName>
        <fullName evidence="3">HPt domain-containing protein</fullName>
    </recommendedName>
</protein>
<dbReference type="SUPFAM" id="SSF47226">
    <property type="entry name" value="Histidine-containing phosphotransfer domain, HPT domain"/>
    <property type="match status" value="1"/>
</dbReference>